<comment type="catalytic activity">
    <reaction evidence="6">
        <text>L-serine = pyruvate + NH4(+)</text>
        <dbReference type="Rhea" id="RHEA:19169"/>
        <dbReference type="ChEBI" id="CHEBI:15361"/>
        <dbReference type="ChEBI" id="CHEBI:28938"/>
        <dbReference type="ChEBI" id="CHEBI:33384"/>
        <dbReference type="EC" id="4.3.1.17"/>
    </reaction>
</comment>
<feature type="domain" description="Tryptophan synthase beta chain-like PALP" evidence="7">
    <location>
        <begin position="5"/>
        <end position="288"/>
    </location>
</feature>
<keyword evidence="4" id="KW-0663">Pyridoxal phosphate</keyword>
<evidence type="ECO:0000256" key="1">
    <source>
        <dbReference type="ARBA" id="ARBA00001933"/>
    </source>
</evidence>
<proteinExistence type="inferred from homology"/>
<dbReference type="Proteomes" id="UP001159329">
    <property type="component" value="Unassembled WGS sequence"/>
</dbReference>
<dbReference type="Pfam" id="PF00291">
    <property type="entry name" value="PALP"/>
    <property type="match status" value="1"/>
</dbReference>
<evidence type="ECO:0000256" key="2">
    <source>
        <dbReference type="ARBA" id="ARBA00010869"/>
    </source>
</evidence>
<dbReference type="AlphaFoldDB" id="A0AA42I8X5"/>
<dbReference type="GO" id="GO:0003941">
    <property type="term" value="F:L-serine ammonia-lyase activity"/>
    <property type="evidence" value="ECO:0007669"/>
    <property type="project" value="UniProtKB-EC"/>
</dbReference>
<comment type="similarity">
    <text evidence="2">Belongs to the serine/threonine dehydratase family.</text>
</comment>
<evidence type="ECO:0000313" key="8">
    <source>
        <dbReference type="EMBL" id="MDH0564511.1"/>
    </source>
</evidence>
<dbReference type="GO" id="GO:0006565">
    <property type="term" value="P:L-serine catabolic process"/>
    <property type="evidence" value="ECO:0007669"/>
    <property type="project" value="TreeGrafter"/>
</dbReference>
<organism evidence="8 9">
    <name type="scientific">Acinetobacter courvalinii</name>
    <dbReference type="NCBI Taxonomy" id="280147"/>
    <lineage>
        <taxon>Bacteria</taxon>
        <taxon>Pseudomonadati</taxon>
        <taxon>Pseudomonadota</taxon>
        <taxon>Gammaproteobacteria</taxon>
        <taxon>Moraxellales</taxon>
        <taxon>Moraxellaceae</taxon>
        <taxon>Acinetobacter</taxon>
    </lineage>
</organism>
<evidence type="ECO:0000256" key="4">
    <source>
        <dbReference type="ARBA" id="ARBA00022898"/>
    </source>
</evidence>
<dbReference type="InterPro" id="IPR036052">
    <property type="entry name" value="TrpB-like_PALP_sf"/>
</dbReference>
<accession>A0AA42I8X5</accession>
<dbReference type="PANTHER" id="PTHR48078:SF2">
    <property type="entry name" value="CATABOLIC L-SERINE_THREONINE DEHYDRATASE"/>
    <property type="match status" value="1"/>
</dbReference>
<evidence type="ECO:0000256" key="6">
    <source>
        <dbReference type="ARBA" id="ARBA00049406"/>
    </source>
</evidence>
<reference evidence="8" key="1">
    <citation type="submission" date="2022-09" db="EMBL/GenBank/DDBJ databases">
        <title>Intensive care unit water sources are persistently colonized with multi-drug resistant bacteria and are the site of extensive horizontal gene transfer of antibiotic resistance genes.</title>
        <authorList>
            <person name="Diorio-Toth L."/>
        </authorList>
    </citation>
    <scope>NUCLEOTIDE SEQUENCE</scope>
    <source>
        <strain evidence="8">GD04005</strain>
    </source>
</reference>
<evidence type="ECO:0000256" key="3">
    <source>
        <dbReference type="ARBA" id="ARBA00012093"/>
    </source>
</evidence>
<comment type="cofactor">
    <cofactor evidence="1">
        <name>pyridoxal 5'-phosphate</name>
        <dbReference type="ChEBI" id="CHEBI:597326"/>
    </cofactor>
</comment>
<dbReference type="GO" id="GO:0006567">
    <property type="term" value="P:L-threonine catabolic process"/>
    <property type="evidence" value="ECO:0007669"/>
    <property type="project" value="TreeGrafter"/>
</dbReference>
<dbReference type="InterPro" id="IPR050147">
    <property type="entry name" value="Ser/Thr_Dehydratase"/>
</dbReference>
<sequence>MGSNIKTPLIKSSQLSELNNCNVWLKMESAQPTGSFKQRSIGQACLKYVEKGAKKFISSSGGNAGISVAYMGQILNIPVTIVVPKTTSLKAIDLMLQQGAEVIVEGDSWVEANELALSFVDENAVYIHPFDDQYLWDGVANIIDEVIAEGVYPDAVVLSVGGGSLISGIHQGLKRNSLDIPIYAIETHGTASLNQSMLMKTHIKLDQVTGIATTLAAKQVCKNAFMISQNYNVQGMIVSDQEAVSACLKFLDDHRTLVEPACGATLSILYDQKVNFMPQQNILVIVCGGASISFEQLSKYAQQFATPVSC</sequence>
<evidence type="ECO:0000256" key="5">
    <source>
        <dbReference type="ARBA" id="ARBA00023239"/>
    </source>
</evidence>
<dbReference type="EC" id="4.3.1.17" evidence="3"/>
<gene>
    <name evidence="8" type="ORF">N7644_12565</name>
</gene>
<dbReference type="PANTHER" id="PTHR48078">
    <property type="entry name" value="THREONINE DEHYDRATASE, MITOCHONDRIAL-RELATED"/>
    <property type="match status" value="1"/>
</dbReference>
<comment type="caution">
    <text evidence="8">The sequence shown here is derived from an EMBL/GenBank/DDBJ whole genome shotgun (WGS) entry which is preliminary data.</text>
</comment>
<name>A0AA42I8X5_9GAMM</name>
<dbReference type="SUPFAM" id="SSF53686">
    <property type="entry name" value="Tryptophan synthase beta subunit-like PLP-dependent enzymes"/>
    <property type="match status" value="1"/>
</dbReference>
<evidence type="ECO:0000313" key="9">
    <source>
        <dbReference type="Proteomes" id="UP001159329"/>
    </source>
</evidence>
<dbReference type="GO" id="GO:0004794">
    <property type="term" value="F:threonine deaminase activity"/>
    <property type="evidence" value="ECO:0007669"/>
    <property type="project" value="TreeGrafter"/>
</dbReference>
<protein>
    <recommendedName>
        <fullName evidence="3">L-serine ammonia-lyase</fullName>
        <ecNumber evidence="3">4.3.1.17</ecNumber>
    </recommendedName>
</protein>
<dbReference type="GO" id="GO:0009097">
    <property type="term" value="P:isoleucine biosynthetic process"/>
    <property type="evidence" value="ECO:0007669"/>
    <property type="project" value="TreeGrafter"/>
</dbReference>
<dbReference type="Gene3D" id="3.40.50.1100">
    <property type="match status" value="2"/>
</dbReference>
<dbReference type="InterPro" id="IPR001926">
    <property type="entry name" value="TrpB-like_PALP"/>
</dbReference>
<evidence type="ECO:0000259" key="7">
    <source>
        <dbReference type="Pfam" id="PF00291"/>
    </source>
</evidence>
<dbReference type="EMBL" id="JAOEEO010000003">
    <property type="protein sequence ID" value="MDH0564511.1"/>
    <property type="molecule type" value="Genomic_DNA"/>
</dbReference>
<keyword evidence="5" id="KW-0456">Lyase</keyword>